<gene>
    <name evidence="6" type="ORF">BOKJ2_LOCUS9668</name>
</gene>
<dbReference type="InterPro" id="IPR019408">
    <property type="entry name" value="7TM_GPCR_serpentine_rcpt_Srab"/>
</dbReference>
<feature type="transmembrane region" description="Helical" evidence="5">
    <location>
        <begin position="237"/>
        <end position="260"/>
    </location>
</feature>
<feature type="transmembrane region" description="Helical" evidence="5">
    <location>
        <begin position="55"/>
        <end position="79"/>
    </location>
</feature>
<dbReference type="Proteomes" id="UP000614601">
    <property type="component" value="Unassembled WGS sequence"/>
</dbReference>
<dbReference type="Proteomes" id="UP000783686">
    <property type="component" value="Unassembled WGS sequence"/>
</dbReference>
<evidence type="ECO:0000313" key="6">
    <source>
        <dbReference type="EMBL" id="CAD5221884.1"/>
    </source>
</evidence>
<dbReference type="GO" id="GO:0016020">
    <property type="term" value="C:membrane"/>
    <property type="evidence" value="ECO:0007669"/>
    <property type="project" value="UniProtKB-SubCell"/>
</dbReference>
<dbReference type="EMBL" id="CAJFCW020000004">
    <property type="protein sequence ID" value="CAG9115612.1"/>
    <property type="molecule type" value="Genomic_DNA"/>
</dbReference>
<keyword evidence="7" id="KW-1185">Reference proteome</keyword>
<reference evidence="6" key="1">
    <citation type="submission" date="2020-09" db="EMBL/GenBank/DDBJ databases">
        <authorList>
            <person name="Kikuchi T."/>
        </authorList>
    </citation>
    <scope>NUCLEOTIDE SEQUENCE</scope>
    <source>
        <strain evidence="6">SH1</strain>
    </source>
</reference>
<keyword evidence="2 5" id="KW-0812">Transmembrane</keyword>
<keyword evidence="3 5" id="KW-1133">Transmembrane helix</keyword>
<organism evidence="6 7">
    <name type="scientific">Bursaphelenchus okinawaensis</name>
    <dbReference type="NCBI Taxonomy" id="465554"/>
    <lineage>
        <taxon>Eukaryota</taxon>
        <taxon>Metazoa</taxon>
        <taxon>Ecdysozoa</taxon>
        <taxon>Nematoda</taxon>
        <taxon>Chromadorea</taxon>
        <taxon>Rhabditida</taxon>
        <taxon>Tylenchina</taxon>
        <taxon>Tylenchomorpha</taxon>
        <taxon>Aphelenchoidea</taxon>
        <taxon>Aphelenchoididae</taxon>
        <taxon>Bursaphelenchus</taxon>
    </lineage>
</organism>
<name>A0A811L3D7_9BILA</name>
<feature type="transmembrane region" description="Helical" evidence="5">
    <location>
        <begin position="99"/>
        <end position="121"/>
    </location>
</feature>
<dbReference type="PANTHER" id="PTHR46561:SF11">
    <property type="entry name" value="SERPENTINE RECEPTOR CLASS ALPHA_BETA-14"/>
    <property type="match status" value="1"/>
</dbReference>
<comment type="subcellular location">
    <subcellularLocation>
        <location evidence="1">Membrane</location>
        <topology evidence="1">Multi-pass membrane protein</topology>
    </subcellularLocation>
</comment>
<evidence type="ECO:0000256" key="1">
    <source>
        <dbReference type="ARBA" id="ARBA00004141"/>
    </source>
</evidence>
<protein>
    <recommendedName>
        <fullName evidence="8">G_PROTEIN_RECEP_F1_2 domain-containing protein</fullName>
    </recommendedName>
</protein>
<comment type="caution">
    <text evidence="6">The sequence shown here is derived from an EMBL/GenBank/DDBJ whole genome shotgun (WGS) entry which is preliminary data.</text>
</comment>
<dbReference type="InterPro" id="IPR053286">
    <property type="entry name" value="Nematode_rcpt-like_srab"/>
</dbReference>
<dbReference type="Pfam" id="PF10292">
    <property type="entry name" value="7TM_GPCR_Srab"/>
    <property type="match status" value="1"/>
</dbReference>
<sequence length="344" mass="39373">MDRCTQSYLIETSWQVRSAYVGMIVFTAGLAVLIIKTVKQKDTRHVPAHPNFKKIIFTISGATCWFSVLCCVSYIVLLITSLRATKENCFTNMYRYTCALIRGPHFLAIPMYSSTHIALFLERLVAISKKDYENSLKWLGWFISLYLCFASVVVALGVLDIIDMKYDVLHCTYFSDRTKLIFDWLLEATSVIDIFSTVGDFILKNRVAKSSRKVRNSSSYHNYTLSQAYQKKENLRLLLMMVPISTVFAVGHLFFCTVYLEIDGIAVRYFTRNGETELTIEQEAIRTALSDARLIIFVSLIGLIVRQYVKLGEKLMLEKQTKTDKPDANKIFDLFNQQLAGPPM</sequence>
<keyword evidence="4 5" id="KW-0472">Membrane</keyword>
<feature type="transmembrane region" description="Helical" evidence="5">
    <location>
        <begin position="18"/>
        <end position="35"/>
    </location>
</feature>
<evidence type="ECO:0000256" key="2">
    <source>
        <dbReference type="ARBA" id="ARBA00022692"/>
    </source>
</evidence>
<evidence type="ECO:0000256" key="3">
    <source>
        <dbReference type="ARBA" id="ARBA00022989"/>
    </source>
</evidence>
<evidence type="ECO:0000313" key="7">
    <source>
        <dbReference type="Proteomes" id="UP000614601"/>
    </source>
</evidence>
<feature type="transmembrane region" description="Helical" evidence="5">
    <location>
        <begin position="141"/>
        <end position="162"/>
    </location>
</feature>
<proteinExistence type="predicted"/>
<accession>A0A811L3D7</accession>
<evidence type="ECO:0000256" key="4">
    <source>
        <dbReference type="ARBA" id="ARBA00023136"/>
    </source>
</evidence>
<dbReference type="PANTHER" id="PTHR46561">
    <property type="entry name" value="SERPENTINE RECEPTOR, CLASS AB (CLASS A-LIKE)-RELATED"/>
    <property type="match status" value="1"/>
</dbReference>
<evidence type="ECO:0008006" key="8">
    <source>
        <dbReference type="Google" id="ProtNLM"/>
    </source>
</evidence>
<evidence type="ECO:0000256" key="5">
    <source>
        <dbReference type="SAM" id="Phobius"/>
    </source>
</evidence>
<dbReference type="EMBL" id="CAJFDH010000004">
    <property type="protein sequence ID" value="CAD5221884.1"/>
    <property type="molecule type" value="Genomic_DNA"/>
</dbReference>
<dbReference type="AlphaFoldDB" id="A0A811L3D7"/>